<organism evidence="15 16">
    <name type="scientific">Echinococcus granulosus</name>
    <name type="common">Hydatid tapeworm</name>
    <dbReference type="NCBI Taxonomy" id="6210"/>
    <lineage>
        <taxon>Eukaryota</taxon>
        <taxon>Metazoa</taxon>
        <taxon>Spiralia</taxon>
        <taxon>Lophotrochozoa</taxon>
        <taxon>Platyhelminthes</taxon>
        <taxon>Cestoda</taxon>
        <taxon>Eucestoda</taxon>
        <taxon>Cyclophyllidea</taxon>
        <taxon>Taeniidae</taxon>
        <taxon>Echinococcus</taxon>
        <taxon>Echinococcus granulosus group</taxon>
    </lineage>
</organism>
<dbReference type="KEGG" id="egl:EGR_03716"/>
<feature type="region of interest" description="Disordered" evidence="13">
    <location>
        <begin position="217"/>
        <end position="271"/>
    </location>
</feature>
<dbReference type="PROSITE" id="PS50157">
    <property type="entry name" value="ZINC_FINGER_C2H2_2"/>
    <property type="match status" value="1"/>
</dbReference>
<feature type="compositionally biased region" description="Low complexity" evidence="13">
    <location>
        <begin position="1258"/>
        <end position="1275"/>
    </location>
</feature>
<dbReference type="PANTHER" id="PTHR12487:SF7">
    <property type="entry name" value="PROTEIN TEASHIRT-RELATED"/>
    <property type="match status" value="1"/>
</dbReference>
<keyword evidence="4" id="KW-0479">Metal-binding</keyword>
<feature type="region of interest" description="Disordered" evidence="13">
    <location>
        <begin position="1"/>
        <end position="66"/>
    </location>
</feature>
<feature type="compositionally biased region" description="Low complexity" evidence="13">
    <location>
        <begin position="564"/>
        <end position="574"/>
    </location>
</feature>
<dbReference type="OMA" id="KCERPAS"/>
<dbReference type="SMART" id="SM00355">
    <property type="entry name" value="ZnF_C2H2"/>
    <property type="match status" value="3"/>
</dbReference>
<feature type="compositionally biased region" description="Low complexity" evidence="13">
    <location>
        <begin position="978"/>
        <end position="989"/>
    </location>
</feature>
<feature type="compositionally biased region" description="Basic and acidic residues" evidence="13">
    <location>
        <begin position="544"/>
        <end position="554"/>
    </location>
</feature>
<feature type="compositionally biased region" description="Polar residues" evidence="13">
    <location>
        <begin position="601"/>
        <end position="616"/>
    </location>
</feature>
<dbReference type="OrthoDB" id="5815793at2759"/>
<gene>
    <name evidence="15" type="ORF">EGR_03716</name>
</gene>
<keyword evidence="2" id="KW-0217">Developmental protein</keyword>
<dbReference type="GO" id="GO:0003677">
    <property type="term" value="F:DNA binding"/>
    <property type="evidence" value="ECO:0007669"/>
    <property type="project" value="UniProtKB-KW"/>
</dbReference>
<feature type="domain" description="C2H2-type" evidence="14">
    <location>
        <begin position="422"/>
        <end position="449"/>
    </location>
</feature>
<dbReference type="GeneID" id="36339431"/>
<dbReference type="PROSITE" id="PS00028">
    <property type="entry name" value="ZINC_FINGER_C2H2_1"/>
    <property type="match status" value="1"/>
</dbReference>
<evidence type="ECO:0000256" key="3">
    <source>
        <dbReference type="ARBA" id="ARBA00022491"/>
    </source>
</evidence>
<dbReference type="InterPro" id="IPR027008">
    <property type="entry name" value="Teashirt_fam"/>
</dbReference>
<keyword evidence="6 12" id="KW-0863">Zinc-finger</keyword>
<comment type="caution">
    <text evidence="15">The sequence shown here is derived from an EMBL/GenBank/DDBJ whole genome shotgun (WGS) entry which is preliminary data.</text>
</comment>
<dbReference type="GO" id="GO:0000981">
    <property type="term" value="F:DNA-binding transcription factor activity, RNA polymerase II-specific"/>
    <property type="evidence" value="ECO:0007669"/>
    <property type="project" value="TreeGrafter"/>
</dbReference>
<dbReference type="STRING" id="6210.W6UJW4"/>
<feature type="compositionally biased region" description="Polar residues" evidence="13">
    <location>
        <begin position="1"/>
        <end position="11"/>
    </location>
</feature>
<accession>W6UJW4</accession>
<dbReference type="GO" id="GO:0008270">
    <property type="term" value="F:zinc ion binding"/>
    <property type="evidence" value="ECO:0007669"/>
    <property type="project" value="UniProtKB-KW"/>
</dbReference>
<evidence type="ECO:0000256" key="5">
    <source>
        <dbReference type="ARBA" id="ARBA00022737"/>
    </source>
</evidence>
<evidence type="ECO:0000313" key="15">
    <source>
        <dbReference type="EMBL" id="EUB61426.1"/>
    </source>
</evidence>
<feature type="region of interest" description="Disordered" evidence="13">
    <location>
        <begin position="469"/>
        <end position="725"/>
    </location>
</feature>
<keyword evidence="9" id="KW-0238">DNA-binding</keyword>
<dbReference type="RefSeq" id="XP_024352622.1">
    <property type="nucleotide sequence ID" value="XM_024492965.1"/>
</dbReference>
<protein>
    <submittedName>
        <fullName evidence="15">Protein tiptop</fullName>
    </submittedName>
</protein>
<feature type="compositionally biased region" description="Polar residues" evidence="13">
    <location>
        <begin position="715"/>
        <end position="724"/>
    </location>
</feature>
<feature type="compositionally biased region" description="Low complexity" evidence="13">
    <location>
        <begin position="1023"/>
        <end position="1052"/>
    </location>
</feature>
<feature type="compositionally biased region" description="Low complexity" evidence="13">
    <location>
        <begin position="250"/>
        <end position="266"/>
    </location>
</feature>
<reference evidence="15 16" key="1">
    <citation type="journal article" date="2013" name="Nat. Genet.">
        <title>The genome of the hydatid tapeworm Echinococcus granulosus.</title>
        <authorList>
            <person name="Zheng H."/>
            <person name="Zhang W."/>
            <person name="Zhang L."/>
            <person name="Zhang Z."/>
            <person name="Li J."/>
            <person name="Lu G."/>
            <person name="Zhu Y."/>
            <person name="Wang Y."/>
            <person name="Huang Y."/>
            <person name="Liu J."/>
            <person name="Kang H."/>
            <person name="Chen J."/>
            <person name="Wang L."/>
            <person name="Chen A."/>
            <person name="Yu S."/>
            <person name="Gao Z."/>
            <person name="Jin L."/>
            <person name="Gu W."/>
            <person name="Wang Z."/>
            <person name="Zhao L."/>
            <person name="Shi B."/>
            <person name="Wen H."/>
            <person name="Lin R."/>
            <person name="Jones M.K."/>
            <person name="Brejova B."/>
            <person name="Vinar T."/>
            <person name="Zhao G."/>
            <person name="McManus D.P."/>
            <person name="Chen Z."/>
            <person name="Zhou Y."/>
            <person name="Wang S."/>
        </authorList>
    </citation>
    <scope>NUCLEOTIDE SEQUENCE [LARGE SCALE GENOMIC DNA]</scope>
</reference>
<evidence type="ECO:0000256" key="8">
    <source>
        <dbReference type="ARBA" id="ARBA00023015"/>
    </source>
</evidence>
<feature type="region of interest" description="Disordered" evidence="13">
    <location>
        <begin position="1118"/>
        <end position="1141"/>
    </location>
</feature>
<evidence type="ECO:0000313" key="16">
    <source>
        <dbReference type="Proteomes" id="UP000019149"/>
    </source>
</evidence>
<keyword evidence="7" id="KW-0862">Zinc</keyword>
<keyword evidence="8" id="KW-0805">Transcription regulation</keyword>
<evidence type="ECO:0000256" key="10">
    <source>
        <dbReference type="ARBA" id="ARBA00023163"/>
    </source>
</evidence>
<feature type="compositionally biased region" description="Polar residues" evidence="13">
    <location>
        <begin position="770"/>
        <end position="787"/>
    </location>
</feature>
<evidence type="ECO:0000256" key="6">
    <source>
        <dbReference type="ARBA" id="ARBA00022771"/>
    </source>
</evidence>
<feature type="compositionally biased region" description="Polar residues" evidence="13">
    <location>
        <begin position="644"/>
        <end position="666"/>
    </location>
</feature>
<dbReference type="EMBL" id="APAU02000020">
    <property type="protein sequence ID" value="EUB61426.1"/>
    <property type="molecule type" value="Genomic_DNA"/>
</dbReference>
<keyword evidence="16" id="KW-1185">Reference proteome</keyword>
<feature type="region of interest" description="Disordered" evidence="13">
    <location>
        <begin position="822"/>
        <end position="850"/>
    </location>
</feature>
<feature type="compositionally biased region" description="Pro residues" evidence="13">
    <location>
        <begin position="1123"/>
        <end position="1136"/>
    </location>
</feature>
<evidence type="ECO:0000256" key="9">
    <source>
        <dbReference type="ARBA" id="ARBA00023125"/>
    </source>
</evidence>
<keyword evidence="5" id="KW-0677">Repeat</keyword>
<evidence type="ECO:0000256" key="11">
    <source>
        <dbReference type="ARBA" id="ARBA00023242"/>
    </source>
</evidence>
<feature type="region of interest" description="Disordered" evidence="13">
    <location>
        <begin position="1258"/>
        <end position="1292"/>
    </location>
</feature>
<feature type="compositionally biased region" description="Basic and acidic residues" evidence="13">
    <location>
        <begin position="525"/>
        <end position="536"/>
    </location>
</feature>
<feature type="region of interest" description="Disordered" evidence="13">
    <location>
        <begin position="978"/>
        <end position="1058"/>
    </location>
</feature>
<feature type="compositionally biased region" description="Low complexity" evidence="13">
    <location>
        <begin position="703"/>
        <end position="714"/>
    </location>
</feature>
<proteinExistence type="inferred from homology"/>
<keyword evidence="10" id="KW-0804">Transcription</keyword>
<evidence type="ECO:0000259" key="14">
    <source>
        <dbReference type="PROSITE" id="PS50157"/>
    </source>
</evidence>
<evidence type="ECO:0000256" key="2">
    <source>
        <dbReference type="ARBA" id="ARBA00022473"/>
    </source>
</evidence>
<feature type="compositionally biased region" description="Polar residues" evidence="13">
    <location>
        <begin position="581"/>
        <end position="592"/>
    </location>
</feature>
<feature type="compositionally biased region" description="Polar residues" evidence="13">
    <location>
        <begin position="469"/>
        <end position="496"/>
    </location>
</feature>
<keyword evidence="11" id="KW-0539">Nucleus</keyword>
<evidence type="ECO:0000256" key="12">
    <source>
        <dbReference type="PROSITE-ProRule" id="PRU00042"/>
    </source>
</evidence>
<comment type="similarity">
    <text evidence="1">Belongs to the teashirt C2H2-type zinc-finger protein family.</text>
</comment>
<feature type="compositionally biased region" description="Polar residues" evidence="13">
    <location>
        <begin position="822"/>
        <end position="841"/>
    </location>
</feature>
<feature type="compositionally biased region" description="Low complexity" evidence="13">
    <location>
        <begin position="12"/>
        <end position="40"/>
    </location>
</feature>
<keyword evidence="3" id="KW-0678">Repressor</keyword>
<feature type="compositionally biased region" description="Pro residues" evidence="13">
    <location>
        <begin position="237"/>
        <end position="249"/>
    </location>
</feature>
<evidence type="ECO:0000256" key="13">
    <source>
        <dbReference type="SAM" id="MobiDB-lite"/>
    </source>
</evidence>
<evidence type="ECO:0000256" key="7">
    <source>
        <dbReference type="ARBA" id="ARBA00022833"/>
    </source>
</evidence>
<dbReference type="GO" id="GO:0005634">
    <property type="term" value="C:nucleus"/>
    <property type="evidence" value="ECO:0007669"/>
    <property type="project" value="TreeGrafter"/>
</dbReference>
<evidence type="ECO:0000256" key="1">
    <source>
        <dbReference type="ARBA" id="ARBA00007158"/>
    </source>
</evidence>
<feature type="region of interest" description="Disordered" evidence="13">
    <location>
        <begin position="755"/>
        <end position="800"/>
    </location>
</feature>
<feature type="compositionally biased region" description="Basic and acidic residues" evidence="13">
    <location>
        <begin position="617"/>
        <end position="627"/>
    </location>
</feature>
<dbReference type="InterPro" id="IPR013087">
    <property type="entry name" value="Znf_C2H2_type"/>
</dbReference>
<name>W6UJW4_ECHGR</name>
<feature type="compositionally biased region" description="Polar residues" evidence="13">
    <location>
        <begin position="505"/>
        <end position="524"/>
    </location>
</feature>
<feature type="compositionally biased region" description="Polar residues" evidence="13">
    <location>
        <begin position="680"/>
        <end position="690"/>
    </location>
</feature>
<feature type="compositionally biased region" description="Polar residues" evidence="13">
    <location>
        <begin position="217"/>
        <end position="228"/>
    </location>
</feature>
<feature type="compositionally biased region" description="Pro residues" evidence="13">
    <location>
        <begin position="1180"/>
        <end position="1196"/>
    </location>
</feature>
<feature type="region of interest" description="Disordered" evidence="13">
    <location>
        <begin position="1167"/>
        <end position="1196"/>
    </location>
</feature>
<evidence type="ECO:0000256" key="4">
    <source>
        <dbReference type="ARBA" id="ARBA00022723"/>
    </source>
</evidence>
<dbReference type="Proteomes" id="UP000019149">
    <property type="component" value="Unassembled WGS sequence"/>
</dbReference>
<feature type="region of interest" description="Disordered" evidence="13">
    <location>
        <begin position="319"/>
        <end position="340"/>
    </location>
</feature>
<dbReference type="PANTHER" id="PTHR12487">
    <property type="entry name" value="TEASHIRT-RELATED"/>
    <property type="match status" value="1"/>
</dbReference>
<sequence length="1292" mass="137365">MNVLSSTNPSLTSAPTNSSPRPPSSSSSSPPGQAQTQSSTKTTPPESPMTIGMTFSSTASKTRPLDLSASDRITATTSANLVSLECPKLIKIEEENMEREEKVSTINEISAVEAEKPLKVESEEKIASPGEKSFKSVETAISEHPRLEEVSAQLKTLTEFFKTLTNSSSSLDATVASLHALIGKKSDKDAGSDAGSLEALHQLGWQLISLGRNASRTTHSFIPTSTGPSWMPGSRQQPPPPPPPPPPPSQSQSQQPLSHVQHPQSSMSGISMRGNQKYSAFYQHTRKHQVIEEAESLRQSVATPAPPFHRLGFPSRRVNGPALPSHTKGHFSNPSGGLEPSLKPSVISQRLQSEITSPPRSRETAFLCSCGDDFESLYGFTLHMRDTGHKPRSSQPERDIPKLVRGQDMWINSETEQTREILRCMRCNQSFRSLPELTMHMMKTSHYSEIVYSDAGRNLLASQTFSSVAERNRSGSSMNTSSWNPTGLKTSSSSMSLKRPIRGSVPSQNGLAMSSEPTKNIESSTIEKKVNGHPEAPHIGNKSSRLEEPQKCERPASSYEMHVVKPSPKPAASPEALSCPSDLQRSAASSPRNEGEKQEQKYLNSPTSSRENTSPRASEEEASRRGCTDSVIRQIESFVEKSLPKSSTSSPVASRTPTWQQRQQMQGLIKPAAFGRCNLSPLTETDTSRSTPDKCVQRKRRFSSGSSNSMATSSVPTANASTEVSAEKRPLLASFSAEVGGPENPLSSLQKLVETTHQSGTGLKSPIRPFSQTSEISPVPSNQSNDVEGSGGVKTAPSTAEAVHQQTSIVAALSALQNLMSKVSTPSPTANSSKQPQTSPPNLDFLLPSNGENDTANWMGLLSTFLNATKQSDTESKRSETSLSISNLSSSKMFEQPSAVFPAGGFEFSAVAKAQPLSVHMNPPTMTSAGPSIVANITKKAKCHFCGKPFANKGQVRLHISKNKCPCLLQQSALAKPSGGATSASTIGSQVPDKHGLPFPYPGFPPGAADLSRFFSPPPPPTHHQQQPAQQTTQPPSSSQPSVPQQSTQQKSTDTKPHAEAAALAAILRHFNVTQTGRPAGLKPTDVLASLARPTETNTGNVPASSNPLFSIFFPSTNIAAAAPPPPPPPPPPPTQPVDTAGLTPEQKALFLFAQAMVSLAVGASSTTTSGKIGEEMTQPQPPPPPPPPPPQLPAYPPLTSLLQNFNITPTPPQEVAVNPETLESYLSAIRHLASLGNAAALAAATVGVASTASMTGTNTTTTTTATASMVSSNSLTGGESVPVATKEAESQ</sequence>
<dbReference type="CTD" id="36339431"/>